<dbReference type="Proteomes" id="UP001139207">
    <property type="component" value="Unassembled WGS sequence"/>
</dbReference>
<dbReference type="Pfam" id="PF26314">
    <property type="entry name" value="MptA_B_family"/>
    <property type="match status" value="1"/>
</dbReference>
<name>A0A9X1WI01_9CORY</name>
<feature type="transmembrane region" description="Helical" evidence="9">
    <location>
        <begin position="211"/>
        <end position="228"/>
    </location>
</feature>
<feature type="transmembrane region" description="Helical" evidence="9">
    <location>
        <begin position="317"/>
        <end position="338"/>
    </location>
</feature>
<dbReference type="InterPro" id="IPR049829">
    <property type="entry name" value="MptA/B-like"/>
</dbReference>
<evidence type="ECO:0000256" key="1">
    <source>
        <dbReference type="ARBA" id="ARBA00004141"/>
    </source>
</evidence>
<keyword evidence="6 9" id="KW-0472">Membrane</keyword>
<comment type="subcellular location">
    <subcellularLocation>
        <location evidence="1">Membrane</location>
        <topology evidence="1">Multi-pass membrane protein</topology>
    </subcellularLocation>
</comment>
<dbReference type="GO" id="GO:0016020">
    <property type="term" value="C:membrane"/>
    <property type="evidence" value="ECO:0007669"/>
    <property type="project" value="UniProtKB-SubCell"/>
</dbReference>
<gene>
    <name evidence="10" type="ORF">MUN33_07680</name>
</gene>
<evidence type="ECO:0000313" key="11">
    <source>
        <dbReference type="Proteomes" id="UP001139207"/>
    </source>
</evidence>
<evidence type="ECO:0000256" key="9">
    <source>
        <dbReference type="SAM" id="Phobius"/>
    </source>
</evidence>
<organism evidence="10 11">
    <name type="scientific">Corynebacterium kalidii</name>
    <dbReference type="NCBI Taxonomy" id="2931982"/>
    <lineage>
        <taxon>Bacteria</taxon>
        <taxon>Bacillati</taxon>
        <taxon>Actinomycetota</taxon>
        <taxon>Actinomycetes</taxon>
        <taxon>Mycobacteriales</taxon>
        <taxon>Corynebacteriaceae</taxon>
        <taxon>Corynebacterium</taxon>
    </lineage>
</organism>
<feature type="transmembrane region" description="Helical" evidence="9">
    <location>
        <begin position="256"/>
        <end position="285"/>
    </location>
</feature>
<keyword evidence="11" id="KW-1185">Reference proteome</keyword>
<evidence type="ECO:0000256" key="4">
    <source>
        <dbReference type="ARBA" id="ARBA00022692"/>
    </source>
</evidence>
<keyword evidence="5 9" id="KW-1133">Transmembrane helix</keyword>
<evidence type="ECO:0000313" key="10">
    <source>
        <dbReference type="EMBL" id="MCJ7858593.1"/>
    </source>
</evidence>
<feature type="transmembrane region" description="Helical" evidence="9">
    <location>
        <begin position="423"/>
        <end position="450"/>
    </location>
</feature>
<evidence type="ECO:0000256" key="5">
    <source>
        <dbReference type="ARBA" id="ARBA00022989"/>
    </source>
</evidence>
<evidence type="ECO:0000256" key="7">
    <source>
        <dbReference type="ARBA" id="ARBA00043987"/>
    </source>
</evidence>
<dbReference type="NCBIfam" id="NF038066">
    <property type="entry name" value="MptB"/>
    <property type="match status" value="1"/>
</dbReference>
<feature type="transmembrane region" description="Helical" evidence="9">
    <location>
        <begin position="180"/>
        <end position="199"/>
    </location>
</feature>
<sequence length="536" mass="57519">MLTTIGTRVRDMPRRRAVLLGLVGSVLLALCSHSVGATRNRGGILQALGWSNLGFGHLYGIVVVVMWVAILLMILSWIVVGGRIVRLGEPLGVRPVLAWVAPLFFAGPLMSRDIYSYLMQGTLARDGHNAYDVGASANPGRMFFEVSGDWRNTTTPYGPLHLWIGDGITRVTGDNITAGIVAYKILSLLSFAVLVWAVAALARRFGASPDVAVWIGVANPLAVIHYIGGMHNEVTMMALVCTGLYLGVHAAPVRGLLYGSALIGVGVALKATALFALPFLVWVFVARRAGALPGDGGPRRRAREILADMRRFSPARLVALALGGLASVAVTLAALAAVTWASGQTWGWVAEISGNTKVINPLSLASLLAGLLVRPLSLVNEEIYFNEIVAVLRPVTMVLMLVGLVVCWFIWRRGARDAMVGATAAYAVTCVLNAVVLPWYYMAPLALFGVWVRDRRALIVVAWLSMVLSMTFDGGGNNRLYSLWWLLVLGVVMWWAATTCLREDRPAGSGDGHGLGAAHDLPGEVPVDGVDWAARQ</sequence>
<evidence type="ECO:0000256" key="2">
    <source>
        <dbReference type="ARBA" id="ARBA00022676"/>
    </source>
</evidence>
<accession>A0A9X1WI01</accession>
<comment type="similarity">
    <text evidence="7">Belongs to the MptA/B family.</text>
</comment>
<evidence type="ECO:0000256" key="6">
    <source>
        <dbReference type="ARBA" id="ARBA00023136"/>
    </source>
</evidence>
<keyword evidence="3" id="KW-0808">Transferase</keyword>
<feature type="transmembrane region" description="Helical" evidence="9">
    <location>
        <begin position="391"/>
        <end position="411"/>
    </location>
</feature>
<feature type="transmembrane region" description="Helical" evidence="9">
    <location>
        <begin position="482"/>
        <end position="501"/>
    </location>
</feature>
<comment type="caution">
    <text evidence="10">The sequence shown here is derived from an EMBL/GenBank/DDBJ whole genome shotgun (WGS) entry which is preliminary data.</text>
</comment>
<proteinExistence type="inferred from homology"/>
<dbReference type="NCBIfam" id="TIGR03459">
    <property type="entry name" value="crt_membr"/>
    <property type="match status" value="1"/>
</dbReference>
<reference evidence="10" key="1">
    <citation type="submission" date="2022-04" db="EMBL/GenBank/DDBJ databases">
        <title>Corynebacterium kalidii LD5P10.</title>
        <authorList>
            <person name="Sun J.Q."/>
        </authorList>
    </citation>
    <scope>NUCLEOTIDE SEQUENCE</scope>
    <source>
        <strain evidence="10">LD5P10</strain>
    </source>
</reference>
<evidence type="ECO:0000256" key="8">
    <source>
        <dbReference type="NCBIfam" id="TIGR03459"/>
    </source>
</evidence>
<dbReference type="RefSeq" id="WP_244804306.1">
    <property type="nucleotide sequence ID" value="NZ_JALIEA010000012.1"/>
</dbReference>
<evidence type="ECO:0000256" key="3">
    <source>
        <dbReference type="ARBA" id="ARBA00022679"/>
    </source>
</evidence>
<dbReference type="EMBL" id="JALIEA010000012">
    <property type="protein sequence ID" value="MCJ7858593.1"/>
    <property type="molecule type" value="Genomic_DNA"/>
</dbReference>
<keyword evidence="2" id="KW-0328">Glycosyltransferase</keyword>
<protein>
    <recommendedName>
        <fullName evidence="8">Alpha-(1-&gt;6)-mannopyranosyltransferase A</fullName>
    </recommendedName>
</protein>
<dbReference type="GO" id="GO:0016757">
    <property type="term" value="F:glycosyltransferase activity"/>
    <property type="evidence" value="ECO:0007669"/>
    <property type="project" value="UniProtKB-KW"/>
</dbReference>
<feature type="transmembrane region" description="Helical" evidence="9">
    <location>
        <begin position="58"/>
        <end position="79"/>
    </location>
</feature>
<dbReference type="InterPro" id="IPR017822">
    <property type="entry name" value="MptA-like"/>
</dbReference>
<keyword evidence="4 9" id="KW-0812">Transmembrane</keyword>
<dbReference type="AlphaFoldDB" id="A0A9X1WI01"/>